<comment type="caution">
    <text evidence="3">The sequence shown here is derived from an EMBL/GenBank/DDBJ whole genome shotgun (WGS) entry which is preliminary data.</text>
</comment>
<organism evidence="3 4">
    <name type="scientific">Rhipicephalus microplus</name>
    <name type="common">Cattle tick</name>
    <name type="synonym">Boophilus microplus</name>
    <dbReference type="NCBI Taxonomy" id="6941"/>
    <lineage>
        <taxon>Eukaryota</taxon>
        <taxon>Metazoa</taxon>
        <taxon>Ecdysozoa</taxon>
        <taxon>Arthropoda</taxon>
        <taxon>Chelicerata</taxon>
        <taxon>Arachnida</taxon>
        <taxon>Acari</taxon>
        <taxon>Parasitiformes</taxon>
        <taxon>Ixodida</taxon>
        <taxon>Ixodoidea</taxon>
        <taxon>Ixodidae</taxon>
        <taxon>Rhipicephalinae</taxon>
        <taxon>Rhipicephalus</taxon>
        <taxon>Boophilus</taxon>
    </lineage>
</organism>
<reference evidence="3" key="1">
    <citation type="journal article" date="2020" name="Cell">
        <title>Large-Scale Comparative Analyses of Tick Genomes Elucidate Their Genetic Diversity and Vector Capacities.</title>
        <authorList>
            <consortium name="Tick Genome and Microbiome Consortium (TIGMIC)"/>
            <person name="Jia N."/>
            <person name="Wang J."/>
            <person name="Shi W."/>
            <person name="Du L."/>
            <person name="Sun Y."/>
            <person name="Zhan W."/>
            <person name="Jiang J.F."/>
            <person name="Wang Q."/>
            <person name="Zhang B."/>
            <person name="Ji P."/>
            <person name="Bell-Sakyi L."/>
            <person name="Cui X.M."/>
            <person name="Yuan T.T."/>
            <person name="Jiang B.G."/>
            <person name="Yang W.F."/>
            <person name="Lam T.T."/>
            <person name="Chang Q.C."/>
            <person name="Ding S.J."/>
            <person name="Wang X.J."/>
            <person name="Zhu J.G."/>
            <person name="Ruan X.D."/>
            <person name="Zhao L."/>
            <person name="Wei J.T."/>
            <person name="Ye R.Z."/>
            <person name="Que T.C."/>
            <person name="Du C.H."/>
            <person name="Zhou Y.H."/>
            <person name="Cheng J.X."/>
            <person name="Dai P.F."/>
            <person name="Guo W.B."/>
            <person name="Han X.H."/>
            <person name="Huang E.J."/>
            <person name="Li L.F."/>
            <person name="Wei W."/>
            <person name="Gao Y.C."/>
            <person name="Liu J.Z."/>
            <person name="Shao H.Z."/>
            <person name="Wang X."/>
            <person name="Wang C.C."/>
            <person name="Yang T.C."/>
            <person name="Huo Q.B."/>
            <person name="Li W."/>
            <person name="Chen H.Y."/>
            <person name="Chen S.E."/>
            <person name="Zhou L.G."/>
            <person name="Ni X.B."/>
            <person name="Tian J.H."/>
            <person name="Sheng Y."/>
            <person name="Liu T."/>
            <person name="Pan Y.S."/>
            <person name="Xia L.Y."/>
            <person name="Li J."/>
            <person name="Zhao F."/>
            <person name="Cao W.C."/>
        </authorList>
    </citation>
    <scope>NUCLEOTIDE SEQUENCE</scope>
    <source>
        <strain evidence="3">Rmic-2018</strain>
    </source>
</reference>
<dbReference type="Gene3D" id="3.40.50.1820">
    <property type="entry name" value="alpha/beta hydrolase"/>
    <property type="match status" value="1"/>
</dbReference>
<evidence type="ECO:0000313" key="3">
    <source>
        <dbReference type="EMBL" id="KAH8024424.1"/>
    </source>
</evidence>
<accession>A0A9J6DRE4</accession>
<dbReference type="Proteomes" id="UP000821866">
    <property type="component" value="Chromosome 6"/>
</dbReference>
<keyword evidence="4" id="KW-1185">Reference proteome</keyword>
<gene>
    <name evidence="3" type="ORF">HPB51_022933</name>
</gene>
<dbReference type="Pfam" id="PF00135">
    <property type="entry name" value="COesterase"/>
    <property type="match status" value="1"/>
</dbReference>
<dbReference type="EMBL" id="JABSTU010000008">
    <property type="protein sequence ID" value="KAH8024424.1"/>
    <property type="molecule type" value="Genomic_DNA"/>
</dbReference>
<dbReference type="SUPFAM" id="SSF53474">
    <property type="entry name" value="alpha/beta-Hydrolases"/>
    <property type="match status" value="1"/>
</dbReference>
<dbReference type="InterPro" id="IPR029058">
    <property type="entry name" value="AB_hydrolase_fold"/>
</dbReference>
<dbReference type="AlphaFoldDB" id="A0A9J6DRE4"/>
<dbReference type="InterPro" id="IPR002018">
    <property type="entry name" value="CarbesteraseB"/>
</dbReference>
<evidence type="ECO:0000256" key="1">
    <source>
        <dbReference type="ARBA" id="ARBA00023180"/>
    </source>
</evidence>
<protein>
    <recommendedName>
        <fullName evidence="2">Carboxylesterase type B domain-containing protein</fullName>
    </recommendedName>
</protein>
<evidence type="ECO:0000313" key="4">
    <source>
        <dbReference type="Proteomes" id="UP000821866"/>
    </source>
</evidence>
<name>A0A9J6DRE4_RHIMP</name>
<reference evidence="3" key="2">
    <citation type="submission" date="2021-09" db="EMBL/GenBank/DDBJ databases">
        <authorList>
            <person name="Jia N."/>
            <person name="Wang J."/>
            <person name="Shi W."/>
            <person name="Du L."/>
            <person name="Sun Y."/>
            <person name="Zhan W."/>
            <person name="Jiang J."/>
            <person name="Wang Q."/>
            <person name="Zhang B."/>
            <person name="Ji P."/>
            <person name="Sakyi L.B."/>
            <person name="Cui X."/>
            <person name="Yuan T."/>
            <person name="Jiang B."/>
            <person name="Yang W."/>
            <person name="Lam T.T.-Y."/>
            <person name="Chang Q."/>
            <person name="Ding S."/>
            <person name="Wang X."/>
            <person name="Zhu J."/>
            <person name="Ruan X."/>
            <person name="Zhao L."/>
            <person name="Wei J."/>
            <person name="Que T."/>
            <person name="Du C."/>
            <person name="Cheng J."/>
            <person name="Dai P."/>
            <person name="Han X."/>
            <person name="Huang E."/>
            <person name="Gao Y."/>
            <person name="Liu J."/>
            <person name="Shao H."/>
            <person name="Ye R."/>
            <person name="Li L."/>
            <person name="Wei W."/>
            <person name="Wang X."/>
            <person name="Wang C."/>
            <person name="Huo Q."/>
            <person name="Li W."/>
            <person name="Guo W."/>
            <person name="Chen H."/>
            <person name="Chen S."/>
            <person name="Zhou L."/>
            <person name="Zhou L."/>
            <person name="Ni X."/>
            <person name="Tian J."/>
            <person name="Zhou Y."/>
            <person name="Sheng Y."/>
            <person name="Liu T."/>
            <person name="Pan Y."/>
            <person name="Xia L."/>
            <person name="Li J."/>
            <person name="Zhao F."/>
            <person name="Cao W."/>
        </authorList>
    </citation>
    <scope>NUCLEOTIDE SEQUENCE</scope>
    <source>
        <strain evidence="3">Rmic-2018</strain>
        <tissue evidence="3">Larvae</tissue>
    </source>
</reference>
<feature type="domain" description="Carboxylesterase type B" evidence="2">
    <location>
        <begin position="1"/>
        <end position="110"/>
    </location>
</feature>
<proteinExistence type="predicted"/>
<evidence type="ECO:0000259" key="2">
    <source>
        <dbReference type="Pfam" id="PF00135"/>
    </source>
</evidence>
<keyword evidence="1" id="KW-0325">Glycoprotein</keyword>
<sequence>MVSVTANEGAFAYVMQPDTELLWGDLEDYGGEELNNILYEDILSSWLKDSVLPLAKVYLEEDSPSNNTELRQAVADVIGNHYFYCPSRFFTGSHTAKGGKVYPFVFGHRSR</sequence>